<feature type="transmembrane region" description="Helical" evidence="1">
    <location>
        <begin position="161"/>
        <end position="183"/>
    </location>
</feature>
<dbReference type="Gene3D" id="1.20.144.10">
    <property type="entry name" value="Phosphatidic acid phosphatase type 2/haloperoxidase"/>
    <property type="match status" value="1"/>
</dbReference>
<feature type="transmembrane region" description="Helical" evidence="1">
    <location>
        <begin position="41"/>
        <end position="62"/>
    </location>
</feature>
<keyword evidence="3" id="KW-1185">Reference proteome</keyword>
<organism evidence="3 4">
    <name type="scientific">Drosophila kikkawai</name>
    <name type="common">Fruit fly</name>
    <dbReference type="NCBI Taxonomy" id="30033"/>
    <lineage>
        <taxon>Eukaryota</taxon>
        <taxon>Metazoa</taxon>
        <taxon>Ecdysozoa</taxon>
        <taxon>Arthropoda</taxon>
        <taxon>Hexapoda</taxon>
        <taxon>Insecta</taxon>
        <taxon>Pterygota</taxon>
        <taxon>Neoptera</taxon>
        <taxon>Endopterygota</taxon>
        <taxon>Diptera</taxon>
        <taxon>Brachycera</taxon>
        <taxon>Muscomorpha</taxon>
        <taxon>Ephydroidea</taxon>
        <taxon>Drosophilidae</taxon>
        <taxon>Drosophila</taxon>
        <taxon>Sophophora</taxon>
    </lineage>
</organism>
<evidence type="ECO:0000313" key="3">
    <source>
        <dbReference type="Proteomes" id="UP001652661"/>
    </source>
</evidence>
<name>A0A6P4ITC2_DROKI</name>
<dbReference type="Pfam" id="PF01569">
    <property type="entry name" value="PAP2"/>
    <property type="match status" value="1"/>
</dbReference>
<dbReference type="InterPro" id="IPR000326">
    <property type="entry name" value="PAP2/HPO"/>
</dbReference>
<feature type="transmembrane region" description="Helical" evidence="1">
    <location>
        <begin position="74"/>
        <end position="92"/>
    </location>
</feature>
<dbReference type="PANTHER" id="PTHR14969">
    <property type="entry name" value="SPHINGOSINE-1-PHOSPHATE PHOSPHOHYDROLASE"/>
    <property type="match status" value="1"/>
</dbReference>
<feature type="domain" description="Phosphatidic acid phosphatase type 2/haloperoxidase" evidence="2">
    <location>
        <begin position="69"/>
        <end position="179"/>
    </location>
</feature>
<keyword evidence="1" id="KW-0472">Membrane</keyword>
<gene>
    <name evidence="4" type="primary">LOC108077058</name>
</gene>
<dbReference type="CDD" id="cd03391">
    <property type="entry name" value="PAP2_containing_2_like"/>
    <property type="match status" value="1"/>
</dbReference>
<dbReference type="PANTHER" id="PTHR14969:SF13">
    <property type="entry name" value="AT30094P"/>
    <property type="match status" value="1"/>
</dbReference>
<reference evidence="3" key="1">
    <citation type="submission" date="2025-05" db="UniProtKB">
        <authorList>
            <consortium name="RefSeq"/>
        </authorList>
    </citation>
    <scope>NUCLEOTIDE SEQUENCE [LARGE SCALE GENOMIC DNA]</scope>
    <source>
        <strain evidence="3">14028-0561.14</strain>
    </source>
</reference>
<reference evidence="4" key="2">
    <citation type="submission" date="2025-08" db="UniProtKB">
        <authorList>
            <consortium name="RefSeq"/>
        </authorList>
    </citation>
    <scope>IDENTIFICATION</scope>
    <source>
        <strain evidence="4">14028-0561.14</strain>
        <tissue evidence="4">Whole fly</tissue>
    </source>
</reference>
<proteinExistence type="predicted"/>
<dbReference type="OrthoDB" id="10266771at2759"/>
<dbReference type="SUPFAM" id="SSF48317">
    <property type="entry name" value="Acid phosphatase/Vanadium-dependent haloperoxidase"/>
    <property type="match status" value="1"/>
</dbReference>
<sequence>MKTSSPALKFLLEKDVQVSKHFVVAVSNLSFFKSLKIHSQFLEISCHGVAWFASWFAFIWLLSSKDLYQMQVNMLFGLVLDVVVVAVLKALVRRRRPVASKDMMAIGPDKFSFPSGHASRAFFVLLFFAKLYPLHIVFLMPITAWAVSVAISRLILQRHYVLDICAGAITGMLEALIVGLFWISEKSAFDLVGFLSSENVDSAAE</sequence>
<dbReference type="GeneID" id="108077058"/>
<dbReference type="RefSeq" id="XP_017025713.1">
    <property type="nucleotide sequence ID" value="XM_017170224.3"/>
</dbReference>
<dbReference type="GO" id="GO:0042392">
    <property type="term" value="F:sphingosine-1-phosphate phosphatase activity"/>
    <property type="evidence" value="ECO:0007669"/>
    <property type="project" value="TreeGrafter"/>
</dbReference>
<dbReference type="SMART" id="SM00014">
    <property type="entry name" value="acidPPc"/>
    <property type="match status" value="1"/>
</dbReference>
<accession>A0A6P4ITC2</accession>
<evidence type="ECO:0000259" key="2">
    <source>
        <dbReference type="SMART" id="SM00014"/>
    </source>
</evidence>
<keyword evidence="1" id="KW-1133">Transmembrane helix</keyword>
<evidence type="ECO:0000256" key="1">
    <source>
        <dbReference type="SAM" id="Phobius"/>
    </source>
</evidence>
<keyword evidence="1" id="KW-0812">Transmembrane</keyword>
<evidence type="ECO:0000313" key="4">
    <source>
        <dbReference type="RefSeq" id="XP_017025713.1"/>
    </source>
</evidence>
<protein>
    <submittedName>
        <fullName evidence="4">Polyisoprenoid diphosphate/phosphate phosphohydrolase PLPP6</fullName>
    </submittedName>
</protein>
<dbReference type="Proteomes" id="UP001652661">
    <property type="component" value="Chromosome 2L"/>
</dbReference>
<dbReference type="AlphaFoldDB" id="A0A6P4ITC2"/>
<dbReference type="InterPro" id="IPR036938">
    <property type="entry name" value="PAP2/HPO_sf"/>
</dbReference>